<dbReference type="OrthoDB" id="9804062at2"/>
<comment type="subunit">
    <text evidence="7">A double ring-shaped homohexamer of HslV is capped on each side by a ring-shaped HslU homohexamer. The assembly of the HslU/HslV complex is dependent on binding of ATP.</text>
</comment>
<comment type="function">
    <text evidence="7">ATPase subunit of a proteasome-like degradation complex; this subunit has chaperone activity. The binding of ATP and its subsequent hydrolysis by HslU are essential for unfolding of protein substrates subsequently hydrolyzed by HslV. HslU recognizes the N-terminal part of its protein substrates and unfolds these before they are guided to HslV for hydrolysis.</text>
</comment>
<dbReference type="NCBIfam" id="NF003544">
    <property type="entry name" value="PRK05201.1"/>
    <property type="match status" value="1"/>
</dbReference>
<feature type="binding site" evidence="7">
    <location>
        <position position="15"/>
    </location>
    <ligand>
        <name>ATP</name>
        <dbReference type="ChEBI" id="CHEBI:30616"/>
    </ligand>
</feature>
<evidence type="ECO:0000256" key="5">
    <source>
        <dbReference type="ARBA" id="ARBA00022840"/>
    </source>
</evidence>
<feature type="domain" description="AAA+ ATPase" evidence="9">
    <location>
        <begin position="46"/>
        <end position="348"/>
    </location>
</feature>
<name>A0A518N7L1_9GAMM</name>
<reference evidence="11 12" key="1">
    <citation type="submission" date="2019-07" db="EMBL/GenBank/DDBJ databases">
        <title>Full genome sequence of Luteimonas sp. Gr-4.</title>
        <authorList>
            <person name="Im W.-T."/>
        </authorList>
    </citation>
    <scope>NUCLEOTIDE SEQUENCE [LARGE SCALE GENOMIC DNA]</scope>
    <source>
        <strain evidence="11 12">Gr-4</strain>
    </source>
</reference>
<keyword evidence="6 7" id="KW-0143">Chaperone</keyword>
<evidence type="ECO:0000256" key="6">
    <source>
        <dbReference type="ARBA" id="ARBA00023186"/>
    </source>
</evidence>
<feature type="binding site" evidence="7">
    <location>
        <begin position="57"/>
        <end position="62"/>
    </location>
    <ligand>
        <name>ATP</name>
        <dbReference type="ChEBI" id="CHEBI:30616"/>
    </ligand>
</feature>
<dbReference type="GO" id="GO:0009376">
    <property type="term" value="C:HslUV protease complex"/>
    <property type="evidence" value="ECO:0007669"/>
    <property type="project" value="UniProtKB-UniRule"/>
</dbReference>
<sequence length="454" mass="50479">MTPREIVQELDRHIVGQQEAKRAVAIALRNRWRRAQLGDELRNEVMPKNILMIGPTGVGKTEIARRLATLANAPFVKVEATRFTEVGYVGKDVEQIIRDLADTAVKLYREQAKQKMRTQAEERAEERILDALLPRRESQSPGFGFGAAPQGSTTVDIGAEPSSRESETRQKLRRQLRAGELDQREIELDLSMGGGVDIMTPPGMEEMGQQLRQMFANLGSGRTQKRSMAIRAARPLLVEEEAGKLINEDEVRAAAIEACEQHGIVFIDEIDKVARRSEGVGADVSREGVQRDLLPLVEGSTVSTKYGPVKTDHILFIASGAFHLAKPSDLIPEMQGRFPIRVELSALSKDDFVRILTEPKAALTKQYVELMKTEGLELEFGADAIERLAEIAAEVNERQENIGARRLHTVLERLLDSLSFEAPDRGGAVRIDRAYVEGQLGGLVQDQDLSRYIL</sequence>
<dbReference type="InterPro" id="IPR004491">
    <property type="entry name" value="HslU"/>
</dbReference>
<dbReference type="SMART" id="SM01086">
    <property type="entry name" value="ClpB_D2-small"/>
    <property type="match status" value="1"/>
</dbReference>
<dbReference type="GO" id="GO:0005524">
    <property type="term" value="F:ATP binding"/>
    <property type="evidence" value="ECO:0007669"/>
    <property type="project" value="UniProtKB-UniRule"/>
</dbReference>
<evidence type="ECO:0000256" key="3">
    <source>
        <dbReference type="ARBA" id="ARBA00022490"/>
    </source>
</evidence>
<evidence type="ECO:0000256" key="4">
    <source>
        <dbReference type="ARBA" id="ARBA00022741"/>
    </source>
</evidence>
<dbReference type="GO" id="GO:0043335">
    <property type="term" value="P:protein unfolding"/>
    <property type="evidence" value="ECO:0007669"/>
    <property type="project" value="UniProtKB-UniRule"/>
</dbReference>
<evidence type="ECO:0000256" key="7">
    <source>
        <dbReference type="HAMAP-Rule" id="MF_00249"/>
    </source>
</evidence>
<keyword evidence="12" id="KW-1185">Reference proteome</keyword>
<feature type="binding site" evidence="7">
    <location>
        <position position="268"/>
    </location>
    <ligand>
        <name>ATP</name>
        <dbReference type="ChEBI" id="CHEBI:30616"/>
    </ligand>
</feature>
<dbReference type="GO" id="GO:0036402">
    <property type="term" value="F:proteasome-activating activity"/>
    <property type="evidence" value="ECO:0007669"/>
    <property type="project" value="UniProtKB-UniRule"/>
</dbReference>
<evidence type="ECO:0000259" key="9">
    <source>
        <dbReference type="SMART" id="SM00382"/>
    </source>
</evidence>
<accession>A0A518N7L1</accession>
<dbReference type="PANTHER" id="PTHR48102:SF3">
    <property type="entry name" value="ATP-DEPENDENT PROTEASE ATPASE SUBUNIT HSLU"/>
    <property type="match status" value="1"/>
</dbReference>
<dbReference type="InterPro" id="IPR050052">
    <property type="entry name" value="ATP-dep_Clp_protease_ClpX"/>
</dbReference>
<dbReference type="Gene3D" id="1.10.8.60">
    <property type="match status" value="1"/>
</dbReference>
<evidence type="ECO:0000259" key="10">
    <source>
        <dbReference type="SMART" id="SM01086"/>
    </source>
</evidence>
<dbReference type="Pfam" id="PF00004">
    <property type="entry name" value="AAA"/>
    <property type="match status" value="1"/>
</dbReference>
<dbReference type="Proteomes" id="UP000316584">
    <property type="component" value="Chromosome"/>
</dbReference>
<dbReference type="PANTHER" id="PTHR48102">
    <property type="entry name" value="ATP-DEPENDENT CLP PROTEASE ATP-BINDING SUBUNIT CLPX-LIKE, MITOCHONDRIAL-RELATED"/>
    <property type="match status" value="1"/>
</dbReference>
<evidence type="ECO:0000313" key="12">
    <source>
        <dbReference type="Proteomes" id="UP000316584"/>
    </source>
</evidence>
<dbReference type="CDD" id="cd19498">
    <property type="entry name" value="RecA-like_HslU"/>
    <property type="match status" value="1"/>
</dbReference>
<dbReference type="Gene3D" id="3.40.50.300">
    <property type="entry name" value="P-loop containing nucleotide triphosphate hydrolases"/>
    <property type="match status" value="2"/>
</dbReference>
<dbReference type="InterPro" id="IPR003593">
    <property type="entry name" value="AAA+_ATPase"/>
</dbReference>
<keyword evidence="5 7" id="KW-0067">ATP-binding</keyword>
<feature type="binding site" evidence="7">
    <location>
        <position position="405"/>
    </location>
    <ligand>
        <name>ATP</name>
        <dbReference type="ChEBI" id="CHEBI:30616"/>
    </ligand>
</feature>
<dbReference type="FunFam" id="3.40.50.300:FF:000213">
    <property type="entry name" value="ATP-dependent protease ATPase subunit HslU"/>
    <property type="match status" value="1"/>
</dbReference>
<keyword evidence="3 7" id="KW-0963">Cytoplasm</keyword>
<feature type="binding site" evidence="7">
    <location>
        <position position="333"/>
    </location>
    <ligand>
        <name>ATP</name>
        <dbReference type="ChEBI" id="CHEBI:30616"/>
    </ligand>
</feature>
<dbReference type="FunFam" id="3.40.50.300:FF:000220">
    <property type="entry name" value="ATP-dependent protease ATPase subunit HslU"/>
    <property type="match status" value="1"/>
</dbReference>
<dbReference type="InterPro" id="IPR019489">
    <property type="entry name" value="Clp_ATPase_C"/>
</dbReference>
<evidence type="ECO:0000256" key="8">
    <source>
        <dbReference type="SAM" id="MobiDB-lite"/>
    </source>
</evidence>
<proteinExistence type="inferred from homology"/>
<comment type="subcellular location">
    <subcellularLocation>
        <location evidence="1 7">Cytoplasm</location>
    </subcellularLocation>
</comment>
<dbReference type="InterPro" id="IPR027417">
    <property type="entry name" value="P-loop_NTPase"/>
</dbReference>
<feature type="region of interest" description="Disordered" evidence="8">
    <location>
        <begin position="137"/>
        <end position="178"/>
    </location>
</feature>
<keyword evidence="4 7" id="KW-0547">Nucleotide-binding</keyword>
<dbReference type="SUPFAM" id="SSF52540">
    <property type="entry name" value="P-loop containing nucleoside triphosphate hydrolases"/>
    <property type="match status" value="1"/>
</dbReference>
<dbReference type="Pfam" id="PF07724">
    <property type="entry name" value="AAA_2"/>
    <property type="match status" value="1"/>
</dbReference>
<gene>
    <name evidence="7 11" type="primary">hslU</name>
    <name evidence="11" type="ORF">FPZ22_08670</name>
</gene>
<feature type="domain" description="Clp ATPase C-terminal" evidence="10">
    <location>
        <begin position="347"/>
        <end position="445"/>
    </location>
</feature>
<evidence type="ECO:0000256" key="2">
    <source>
        <dbReference type="ARBA" id="ARBA00009771"/>
    </source>
</evidence>
<protein>
    <recommendedName>
        <fullName evidence="7">ATP-dependent protease ATPase subunit HslU</fullName>
    </recommendedName>
    <alternativeName>
        <fullName evidence="7">Unfoldase HslU</fullName>
    </alternativeName>
</protein>
<dbReference type="NCBIfam" id="TIGR00390">
    <property type="entry name" value="hslU"/>
    <property type="match status" value="1"/>
</dbReference>
<dbReference type="AlphaFoldDB" id="A0A518N7L1"/>
<dbReference type="GO" id="GO:0016887">
    <property type="term" value="F:ATP hydrolysis activity"/>
    <property type="evidence" value="ECO:0007669"/>
    <property type="project" value="InterPro"/>
</dbReference>
<dbReference type="InterPro" id="IPR003959">
    <property type="entry name" value="ATPase_AAA_core"/>
</dbReference>
<dbReference type="EMBL" id="CP042218">
    <property type="protein sequence ID" value="QDW67911.1"/>
    <property type="molecule type" value="Genomic_DNA"/>
</dbReference>
<comment type="similarity">
    <text evidence="2 7">Belongs to the ClpX chaperone family. HslU subfamily.</text>
</comment>
<dbReference type="SMART" id="SM00382">
    <property type="entry name" value="AAA"/>
    <property type="match status" value="1"/>
</dbReference>
<dbReference type="KEGG" id="lug:FPZ22_08670"/>
<keyword evidence="11" id="KW-0645">Protease</keyword>
<evidence type="ECO:0000256" key="1">
    <source>
        <dbReference type="ARBA" id="ARBA00004496"/>
    </source>
</evidence>
<dbReference type="GO" id="GO:0008233">
    <property type="term" value="F:peptidase activity"/>
    <property type="evidence" value="ECO:0007669"/>
    <property type="project" value="UniProtKB-KW"/>
</dbReference>
<evidence type="ECO:0000313" key="11">
    <source>
        <dbReference type="EMBL" id="QDW67911.1"/>
    </source>
</evidence>
<dbReference type="HAMAP" id="MF_00249">
    <property type="entry name" value="HslU"/>
    <property type="match status" value="1"/>
</dbReference>
<organism evidence="11 12">
    <name type="scientific">Luteimonas granuli</name>
    <dbReference type="NCBI Taxonomy" id="1176533"/>
    <lineage>
        <taxon>Bacteria</taxon>
        <taxon>Pseudomonadati</taxon>
        <taxon>Pseudomonadota</taxon>
        <taxon>Gammaproteobacteria</taxon>
        <taxon>Lysobacterales</taxon>
        <taxon>Lysobacteraceae</taxon>
        <taxon>Luteimonas</taxon>
    </lineage>
</organism>
<keyword evidence="11" id="KW-0378">Hydrolase</keyword>